<dbReference type="Pfam" id="PF12319">
    <property type="entry name" value="TryThrA_C"/>
    <property type="match status" value="4"/>
</dbReference>
<feature type="compositionally biased region" description="Basic and acidic residues" evidence="1">
    <location>
        <begin position="1281"/>
        <end position="1291"/>
    </location>
</feature>
<accession>A0A1B1DV16</accession>
<evidence type="ECO:0000313" key="5">
    <source>
        <dbReference type="Proteomes" id="UP000092716"/>
    </source>
</evidence>
<feature type="domain" description="Tryptophan/threonine-rich plasmodium antigen C-terminal" evidence="3">
    <location>
        <begin position="117"/>
        <end position="246"/>
    </location>
</feature>
<dbReference type="OrthoDB" id="387551at2759"/>
<feature type="compositionally biased region" description="Basic and acidic residues" evidence="1">
    <location>
        <begin position="1118"/>
        <end position="1134"/>
    </location>
</feature>
<reference evidence="5" key="1">
    <citation type="submission" date="2016-06" db="EMBL/GenBank/DDBJ databases">
        <title>First high quality genome sequence of Plasmodium coatneyi using continuous long reads from single molecule, real-time sequencing.</title>
        <authorList>
            <person name="Chien J.-T."/>
            <person name="Pakala S.B."/>
            <person name="Geraldo J.A."/>
            <person name="Lapp S.A."/>
            <person name="Barnwell J.W."/>
            <person name="Kissinger J.C."/>
            <person name="Galinski M.R."/>
            <person name="Humphrey J.C."/>
        </authorList>
    </citation>
    <scope>NUCLEOTIDE SEQUENCE [LARGE SCALE GENOMIC DNA]</scope>
    <source>
        <strain evidence="5">Hackeri</strain>
    </source>
</reference>
<evidence type="ECO:0000256" key="1">
    <source>
        <dbReference type="SAM" id="MobiDB-lite"/>
    </source>
</evidence>
<feature type="compositionally biased region" description="Basic and acidic residues" evidence="1">
    <location>
        <begin position="1360"/>
        <end position="1378"/>
    </location>
</feature>
<evidence type="ECO:0000259" key="3">
    <source>
        <dbReference type="Pfam" id="PF12319"/>
    </source>
</evidence>
<dbReference type="GeneID" id="30907361"/>
<dbReference type="EMBL" id="CP016242">
    <property type="protein sequence ID" value="ANQ06425.1"/>
    <property type="molecule type" value="Genomic_DNA"/>
</dbReference>
<dbReference type="KEGG" id="pcot:PCOAH_00006380"/>
<feature type="signal peptide" evidence="2">
    <location>
        <begin position="1"/>
        <end position="20"/>
    </location>
</feature>
<feature type="domain" description="Tryptophan/threonine-rich plasmodium antigen C-terminal" evidence="3">
    <location>
        <begin position="414"/>
        <end position="629"/>
    </location>
</feature>
<dbReference type="VEuPathDB" id="PlasmoDB:PCOAH_00006380"/>
<feature type="compositionally biased region" description="Basic and acidic residues" evidence="1">
    <location>
        <begin position="103"/>
        <end position="113"/>
    </location>
</feature>
<evidence type="ECO:0000313" key="4">
    <source>
        <dbReference type="EMBL" id="ANQ06425.1"/>
    </source>
</evidence>
<feature type="compositionally biased region" description="Basic and acidic residues" evidence="1">
    <location>
        <begin position="1207"/>
        <end position="1239"/>
    </location>
</feature>
<gene>
    <name evidence="4" type="ORF">PCOAH_00006380</name>
</gene>
<keyword evidence="5" id="KW-1185">Reference proteome</keyword>
<dbReference type="Proteomes" id="UP000092716">
    <property type="component" value="Chromosome 4"/>
</dbReference>
<dbReference type="RefSeq" id="XP_019913120.1">
    <property type="nucleotide sequence ID" value="XM_020057448.1"/>
</dbReference>
<feature type="region of interest" description="Disordered" evidence="1">
    <location>
        <begin position="1281"/>
        <end position="1378"/>
    </location>
</feature>
<feature type="region of interest" description="Disordered" evidence="1">
    <location>
        <begin position="37"/>
        <end position="113"/>
    </location>
</feature>
<feature type="region of interest" description="Disordered" evidence="1">
    <location>
        <begin position="632"/>
        <end position="659"/>
    </location>
</feature>
<feature type="region of interest" description="Disordered" evidence="1">
    <location>
        <begin position="1205"/>
        <end position="1247"/>
    </location>
</feature>
<feature type="region of interest" description="Disordered" evidence="1">
    <location>
        <begin position="1115"/>
        <end position="1137"/>
    </location>
</feature>
<sequence>MRLLSTVLFLSGSLFVLSPSSDIRFYASAAETELAKDGDEDFEGGPFGESNVKVGDADKDDDALNDGGHKTEHKPSSPSGLSSYNPFDEPDDEVAPTVTDGSHALHTETSDGGKMKDWNKWMKQAKKDFSGYKGTMDTQRYEWTKEKEDELQKFCKYLEKRWMSYTGNIDRDCKSDFLQSTQSWNDNQWNKWVKSEGKHHMNRQFQKWLDYNKYKLQDWTNTEWNKWKANVKEQLDDEEWKKKEAAGKTKEWIKCTDKMEKKCLKKTKKHCKDWEKKANSSFKKWEGDFTKKWTSNKQWNTWSNFYENYEGSIFYTLFNSKKCFLCHNIQDYMLVRKINKKIIILYYLKMKGLYKILCLSGSLYILSSSYLSSGVSASTADLNEKSFLRPNIPGSLQELYEEGVTSISEWKVKKWSDFMKSLEEDFKEFLVYLKNEKNSWLEKKGAMWEQWKTQMEKKWEQYDELTFNELLSDDAESALKWNDNEWTDWFSNKGKLALTEEWEKWVEEQYLFYKEGISNDWTNWSEFKNSEFSTIQWKCNENHYWKYWEKNAHPDLPLYDIKNNMMEVWKNRVKKEKEEWSNWINDKQTNYIDVEWDKWEEWKNQNSKDFNEWMENFVKKMIENKQWRNMESSTYSENDVPGGNTSILEEKKEEDKSSRVKGNGLPRALFTFLVFLTSTPALLNTCSASSLIEKNDAVDKPVCLVGLVEGGLQKEEEWERCTWDNWKIKLEEDFNQFYFLLDKEKKEWLDGREEEWEKLIQEMENKWTTHEQGFDKSAHLSDIPEESSTWDDIQWEQWIRKKGGQLMEIEWKEWVNKNDAFLNEMIMKKWIQWKNSKLKSRVTGECKTDEDCYWADWEKNKSYKSLPITERTKWLKWKERNSRESDEWTNWVNIKECVYIHNEWNKWTEWKNNKRRLFKIWKDLFIDKWPRKMESSHGVDSIINKKSSFSTLKLDKSDILFCVNISFLKFSAQCVFFIYSLYIILKHFFPTVFKKLNNTLDRNTLNSIKYKQGYYVDKLKEKGNTELKDEEEDVFEDASEDLYTNEKKIETGGYRTLVEEATNSDKVKEDEKGKDNNQIEESEPNVANINTNYNIEKNADVNSEVKEPCNISTVEGKNLNKNENSDNNSKEGEKYNLMPENNDTVVNLGGTYFLEKRGMHIFDIKEEDKGFSNNPKDDKGLTEAKGNIDNKGAYSMKVKNITSNVEKVTEEGTSKTQDEGEKRVDEKEPSNYQIKKEGQVNESTGKSYSFKRDASSYKYKRKFSSVSLGSVQERNEREMNNYKLKGGEENIKYNSTNSLSKLGQKNEQKTVPNNGKMELGTRKVKKEILKEKREDEAKKDETMKDETMKDTAMKGAKKSNLKEDAKKEPKKGTDKLKDIRKATSLDTIYKSDLGGKDDEMEDDKSDEWKDNEWNNWIVKTEEDWKLFNKSVENKKNRWLEKNDKELEVWLKNMEESWMHYKENEENEYKSEAMKNSSTWNDSQWKQWIRTEGKKGMEADLKKWLKDKEIFLDGWISKEWIQWKNERMLQWLSVDWRHKEDETFQHYKSSTSTNVLHMKKKKKWMKWKERKNKEKEEWNNWVKGKEHLYVNNKWDKWSKWKRDKRVLYSQKFVTFINKWISNKQWTVWIQDQKDSTLKKK</sequence>
<name>A0A1B1DV16_9APIC</name>
<feature type="region of interest" description="Disordered" evidence="1">
    <location>
        <begin position="1168"/>
        <end position="1187"/>
    </location>
</feature>
<evidence type="ECO:0000256" key="2">
    <source>
        <dbReference type="SAM" id="SignalP"/>
    </source>
</evidence>
<protein>
    <submittedName>
        <fullName evidence="4">Tryptophan-rich antigen (Pv-fam-a)</fullName>
    </submittedName>
</protein>
<feature type="chain" id="PRO_5008521235" evidence="2">
    <location>
        <begin position="21"/>
        <end position="1639"/>
    </location>
</feature>
<proteinExistence type="predicted"/>
<feature type="compositionally biased region" description="Basic and acidic residues" evidence="1">
    <location>
        <begin position="1326"/>
        <end position="1352"/>
    </location>
</feature>
<dbReference type="InterPro" id="IPR022089">
    <property type="entry name" value="Plasmodium-antigen_C"/>
</dbReference>
<feature type="domain" description="Tryptophan/threonine-rich plasmodium antigen C-terminal" evidence="3">
    <location>
        <begin position="723"/>
        <end position="931"/>
    </location>
</feature>
<feature type="compositionally biased region" description="Polar residues" evidence="1">
    <location>
        <begin position="632"/>
        <end position="647"/>
    </location>
</feature>
<feature type="compositionally biased region" description="Polar residues" evidence="1">
    <location>
        <begin position="1292"/>
        <end position="1313"/>
    </location>
</feature>
<feature type="compositionally biased region" description="Basic and acidic residues" evidence="1">
    <location>
        <begin position="648"/>
        <end position="658"/>
    </location>
</feature>
<organism evidence="4 5">
    <name type="scientific">Plasmodium coatneyi</name>
    <dbReference type="NCBI Taxonomy" id="208452"/>
    <lineage>
        <taxon>Eukaryota</taxon>
        <taxon>Sar</taxon>
        <taxon>Alveolata</taxon>
        <taxon>Apicomplexa</taxon>
        <taxon>Aconoidasida</taxon>
        <taxon>Haemosporida</taxon>
        <taxon>Plasmodiidae</taxon>
        <taxon>Plasmodium</taxon>
    </lineage>
</organism>
<feature type="compositionally biased region" description="Polar residues" evidence="1">
    <location>
        <begin position="76"/>
        <end position="85"/>
    </location>
</feature>
<keyword evidence="2" id="KW-0732">Signal</keyword>
<feature type="domain" description="Tryptophan/threonine-rich plasmodium antigen C-terminal" evidence="3">
    <location>
        <begin position="1412"/>
        <end position="1627"/>
    </location>
</feature>